<accession>A0ABT7W4Y2</accession>
<evidence type="ECO:0000313" key="20">
    <source>
        <dbReference type="Proteomes" id="UP001175604"/>
    </source>
</evidence>
<evidence type="ECO:0000256" key="8">
    <source>
        <dbReference type="ARBA" id="ARBA00022741"/>
    </source>
</evidence>
<evidence type="ECO:0000256" key="14">
    <source>
        <dbReference type="ARBA" id="ARBA00038416"/>
    </source>
</evidence>
<gene>
    <name evidence="19" type="ORF">QUC21_14415</name>
</gene>
<evidence type="ECO:0000256" key="4">
    <source>
        <dbReference type="ARBA" id="ARBA00022448"/>
    </source>
</evidence>
<evidence type="ECO:0000256" key="3">
    <source>
        <dbReference type="ARBA" id="ARBA00011469"/>
    </source>
</evidence>
<comment type="catalytic activity">
    <reaction evidence="17">
        <text>glutathione(out) + ATP + H2O = glutathione(in) + ADP + phosphate + H(+)</text>
        <dbReference type="Rhea" id="RHEA:29791"/>
        <dbReference type="ChEBI" id="CHEBI:15377"/>
        <dbReference type="ChEBI" id="CHEBI:15378"/>
        <dbReference type="ChEBI" id="CHEBI:30616"/>
        <dbReference type="ChEBI" id="CHEBI:43474"/>
        <dbReference type="ChEBI" id="CHEBI:57925"/>
        <dbReference type="ChEBI" id="CHEBI:456216"/>
        <dbReference type="EC" id="7.4.2.10"/>
    </reaction>
</comment>
<protein>
    <recommendedName>
        <fullName evidence="16">Glutathione import ATP-binding protein GsiA</fullName>
        <ecNumber evidence="15">7.4.2.10</ecNumber>
    </recommendedName>
</protein>
<keyword evidence="4" id="KW-0813">Transport</keyword>
<evidence type="ECO:0000256" key="1">
    <source>
        <dbReference type="ARBA" id="ARBA00004170"/>
    </source>
</evidence>
<evidence type="ECO:0000256" key="15">
    <source>
        <dbReference type="ARBA" id="ARBA00039050"/>
    </source>
</evidence>
<dbReference type="InterPro" id="IPR013563">
    <property type="entry name" value="Oligopep_ABC_C"/>
</dbReference>
<dbReference type="EC" id="7.4.2.10" evidence="15"/>
<evidence type="ECO:0000256" key="9">
    <source>
        <dbReference type="ARBA" id="ARBA00022801"/>
    </source>
</evidence>
<reference evidence="19" key="1">
    <citation type="submission" date="2023-06" db="EMBL/GenBank/DDBJ databases">
        <title>full genome analysis of Phenantherene degrader P3.</title>
        <authorList>
            <person name="Akbar A."/>
            <person name="Rahmeh R."/>
            <person name="Kishk M."/>
        </authorList>
    </citation>
    <scope>NUCLEOTIDE SEQUENCE</scope>
    <source>
        <strain evidence="19">P3</strain>
    </source>
</reference>
<keyword evidence="11" id="KW-1278">Translocase</keyword>
<dbReference type="Proteomes" id="UP001175604">
    <property type="component" value="Unassembled WGS sequence"/>
</dbReference>
<dbReference type="GO" id="GO:0005524">
    <property type="term" value="F:ATP binding"/>
    <property type="evidence" value="ECO:0007669"/>
    <property type="project" value="UniProtKB-KW"/>
</dbReference>
<dbReference type="PROSITE" id="PS00211">
    <property type="entry name" value="ABC_TRANSPORTER_1"/>
    <property type="match status" value="2"/>
</dbReference>
<keyword evidence="5" id="KW-1003">Cell membrane</keyword>
<evidence type="ECO:0000313" key="19">
    <source>
        <dbReference type="EMBL" id="MDM9560228.1"/>
    </source>
</evidence>
<keyword evidence="9" id="KW-0378">Hydrolase</keyword>
<comment type="subcellular location">
    <subcellularLocation>
        <location evidence="2">Cell inner membrane</location>
    </subcellularLocation>
    <subcellularLocation>
        <location evidence="1">Membrane</location>
        <topology evidence="1">Peripheral membrane protein</topology>
    </subcellularLocation>
</comment>
<dbReference type="CDD" id="cd03257">
    <property type="entry name" value="ABC_NikE_OppD_transporters"/>
    <property type="match status" value="2"/>
</dbReference>
<feature type="domain" description="ABC transporter" evidence="18">
    <location>
        <begin position="314"/>
        <end position="564"/>
    </location>
</feature>
<proteinExistence type="inferred from homology"/>
<feature type="domain" description="ABC transporter" evidence="18">
    <location>
        <begin position="7"/>
        <end position="263"/>
    </location>
</feature>
<evidence type="ECO:0000256" key="16">
    <source>
        <dbReference type="ARBA" id="ARBA00041187"/>
    </source>
</evidence>
<keyword evidence="10 19" id="KW-0067">ATP-binding</keyword>
<dbReference type="Pfam" id="PF00005">
    <property type="entry name" value="ABC_tran"/>
    <property type="match status" value="2"/>
</dbReference>
<comment type="caution">
    <text evidence="19">The sequence shown here is derived from an EMBL/GenBank/DDBJ whole genome shotgun (WGS) entry which is preliminary data.</text>
</comment>
<keyword evidence="6" id="KW-0997">Cell inner membrane</keyword>
<dbReference type="SUPFAM" id="SSF52540">
    <property type="entry name" value="P-loop containing nucleoside triphosphate hydrolases"/>
    <property type="match status" value="2"/>
</dbReference>
<comment type="similarity">
    <text evidence="14">Belongs to the ABC transporter superfamily. Glutathione importer (TC 3.A.1.5.11) family.</text>
</comment>
<comment type="function">
    <text evidence="13">Part of the ABC transporter complex GsiABCD involved in glutathione import. Responsible for energy coupling to the transport system.</text>
</comment>
<keyword evidence="8" id="KW-0547">Nucleotide-binding</keyword>
<evidence type="ECO:0000259" key="18">
    <source>
        <dbReference type="PROSITE" id="PS50893"/>
    </source>
</evidence>
<comment type="subunit">
    <text evidence="3">The complex is composed of two ATP-binding proteins (GsiA), two transmembrane proteins (GsiC and GsiD) and a solute-binding protein (GsiB).</text>
</comment>
<keyword evidence="20" id="KW-1185">Reference proteome</keyword>
<dbReference type="PROSITE" id="PS50893">
    <property type="entry name" value="ABC_TRANSPORTER_2"/>
    <property type="match status" value="2"/>
</dbReference>
<dbReference type="NCBIfam" id="NF007739">
    <property type="entry name" value="PRK10419.1"/>
    <property type="match status" value="2"/>
</dbReference>
<evidence type="ECO:0000256" key="13">
    <source>
        <dbReference type="ARBA" id="ARBA00037530"/>
    </source>
</evidence>
<evidence type="ECO:0000256" key="7">
    <source>
        <dbReference type="ARBA" id="ARBA00022737"/>
    </source>
</evidence>
<dbReference type="SMART" id="SM00382">
    <property type="entry name" value="AAA"/>
    <property type="match status" value="2"/>
</dbReference>
<evidence type="ECO:0000256" key="2">
    <source>
        <dbReference type="ARBA" id="ARBA00004533"/>
    </source>
</evidence>
<evidence type="ECO:0000256" key="10">
    <source>
        <dbReference type="ARBA" id="ARBA00022840"/>
    </source>
</evidence>
<dbReference type="InterPro" id="IPR003593">
    <property type="entry name" value="AAA+_ATPase"/>
</dbReference>
<dbReference type="InterPro" id="IPR003439">
    <property type="entry name" value="ABC_transporter-like_ATP-bd"/>
</dbReference>
<dbReference type="RefSeq" id="WP_289785940.1">
    <property type="nucleotide sequence ID" value="NZ_JAUDJE010000012.1"/>
</dbReference>
<organism evidence="19 20">
    <name type="scientific">Bordetella petrii</name>
    <dbReference type="NCBI Taxonomy" id="94624"/>
    <lineage>
        <taxon>Bacteria</taxon>
        <taxon>Pseudomonadati</taxon>
        <taxon>Pseudomonadota</taxon>
        <taxon>Betaproteobacteria</taxon>
        <taxon>Burkholderiales</taxon>
        <taxon>Alcaligenaceae</taxon>
        <taxon>Bordetella</taxon>
    </lineage>
</organism>
<dbReference type="Pfam" id="PF08352">
    <property type="entry name" value="oligo_HPY"/>
    <property type="match status" value="2"/>
</dbReference>
<evidence type="ECO:0000256" key="17">
    <source>
        <dbReference type="ARBA" id="ARBA00047640"/>
    </source>
</evidence>
<keyword evidence="7" id="KW-0677">Repeat</keyword>
<evidence type="ECO:0000256" key="12">
    <source>
        <dbReference type="ARBA" id="ARBA00023136"/>
    </source>
</evidence>
<keyword evidence="12" id="KW-0472">Membrane</keyword>
<name>A0ABT7W4Y2_9BORD</name>
<evidence type="ECO:0000256" key="11">
    <source>
        <dbReference type="ARBA" id="ARBA00022967"/>
    </source>
</evidence>
<evidence type="ECO:0000256" key="6">
    <source>
        <dbReference type="ARBA" id="ARBA00022519"/>
    </source>
</evidence>
<sequence>MDEKRVVQVDGLTVRFNTPERVVEAVRDVSFHVDRGETLAIVGESGSGKSVTSLALMRLVEYGGGKIVAGDMRLRRRGGEVLDLARAGESVLQRVRGADVAMIFQEPMTSLNPSFTAGSQIAEALQLHQRLDAGAARAEALRMLERVRIPEARAILDRYPHQLSGGMRQRVMIAMALSCKPQLLIADEPTTALDVTIQAQILQLIRQLQEEMDMGVIFITHDMGVVAEVADRVLVMYRGDKVEEGPSDDIFAAPAHAYTRALLSAVPRLGSMRGTDEPAPFPLLRVEDAQAGAAPQPAAAPAGSTVRRDGGPVLRVKDLVTRFDIAGGVLGRVQKRVHAVEQVSFDLYPGETLSLVGESGCGKTTTGRSLLQLVKSQGGRIEFDGRDIGALRGAAMQSLRRHIQFIFQDPFASLDPRMTVGYSIMEPLLIHGVAKGRAAEERVRWLMDKCGLLPDMIERYPHEFSGGQRQRICIARALALNPKVIVADESVSALDVSIQAQIVNLLLDLQRELGVSLLFISHDMAVVERVSHRVAVMYLGQIVEIGPRRAIFENPQHPYTRKLMDAVPIADPQRRHRKRSLLVDEIPSPVRRVGDEPVVAPLVQVGDGHYVARHAVGVYA</sequence>
<dbReference type="InterPro" id="IPR050319">
    <property type="entry name" value="ABC_transp_ATP-bind"/>
</dbReference>
<dbReference type="Gene3D" id="3.40.50.300">
    <property type="entry name" value="P-loop containing nucleotide triphosphate hydrolases"/>
    <property type="match status" value="2"/>
</dbReference>
<dbReference type="NCBIfam" id="NF008453">
    <property type="entry name" value="PRK11308.1"/>
    <property type="match status" value="2"/>
</dbReference>
<dbReference type="InterPro" id="IPR017871">
    <property type="entry name" value="ABC_transporter-like_CS"/>
</dbReference>
<dbReference type="PANTHER" id="PTHR43776">
    <property type="entry name" value="TRANSPORT ATP-BINDING PROTEIN"/>
    <property type="match status" value="1"/>
</dbReference>
<evidence type="ECO:0000256" key="5">
    <source>
        <dbReference type="ARBA" id="ARBA00022475"/>
    </source>
</evidence>
<dbReference type="PANTHER" id="PTHR43776:SF15">
    <property type="entry name" value="GLUTATHIONE IMPORT ATP-BINDING PROTEIN GSIA"/>
    <property type="match status" value="1"/>
</dbReference>
<dbReference type="InterPro" id="IPR027417">
    <property type="entry name" value="P-loop_NTPase"/>
</dbReference>
<dbReference type="EMBL" id="JAUDJE010000012">
    <property type="protein sequence ID" value="MDM9560228.1"/>
    <property type="molecule type" value="Genomic_DNA"/>
</dbReference>